<evidence type="ECO:0000313" key="1">
    <source>
        <dbReference type="EMBL" id="ESE43209.1"/>
    </source>
</evidence>
<sequence length="32" mass="3724">MFNFEFGYVIYVKKINPVCNNTEGALKEITKI</sequence>
<proteinExistence type="predicted"/>
<evidence type="ECO:0000313" key="2">
    <source>
        <dbReference type="Proteomes" id="UP000017548"/>
    </source>
</evidence>
<reference evidence="1 2" key="1">
    <citation type="journal article" date="2013" name="Genome Announc.">
        <title>Draft Genome Sequence of Shewanella decolorationis S12, a Dye-Degrading Bacterium Isolated from a Wastewater Treatment Plant.</title>
        <authorList>
            <person name="Xu M."/>
            <person name="Fang Y."/>
            <person name="Liu J."/>
            <person name="Chen X."/>
            <person name="Sun G."/>
            <person name="Guo J."/>
            <person name="Hua Z."/>
            <person name="Tu Q."/>
            <person name="Wu L."/>
            <person name="Zhou J."/>
            <person name="Liu X."/>
        </authorList>
    </citation>
    <scope>NUCLEOTIDE SEQUENCE [LARGE SCALE GENOMIC DNA]</scope>
    <source>
        <strain evidence="1 2">S12</strain>
    </source>
</reference>
<comment type="caution">
    <text evidence="1">The sequence shown here is derived from an EMBL/GenBank/DDBJ whole genome shotgun (WGS) entry which is preliminary data.</text>
</comment>
<gene>
    <name evidence="1" type="ORF">SHD_0103</name>
</gene>
<dbReference type="Proteomes" id="UP000017548">
    <property type="component" value="Unassembled WGS sequence"/>
</dbReference>
<organism evidence="1 2">
    <name type="scientific">Shewanella decolorationis S12</name>
    <dbReference type="NCBI Taxonomy" id="1353536"/>
    <lineage>
        <taxon>Bacteria</taxon>
        <taxon>Pseudomonadati</taxon>
        <taxon>Pseudomonadota</taxon>
        <taxon>Gammaproteobacteria</taxon>
        <taxon>Alteromonadales</taxon>
        <taxon>Shewanellaceae</taxon>
        <taxon>Shewanella</taxon>
    </lineage>
</organism>
<name>A0ABP2ZEF6_9GAMM</name>
<dbReference type="EMBL" id="AXZL01000004">
    <property type="protein sequence ID" value="ESE43209.1"/>
    <property type="molecule type" value="Genomic_DNA"/>
</dbReference>
<protein>
    <submittedName>
        <fullName evidence="1">Uncharacterized protein</fullName>
    </submittedName>
</protein>
<accession>A0ABP2ZEF6</accession>
<keyword evidence="2" id="KW-1185">Reference proteome</keyword>